<comment type="similarity">
    <text evidence="2">Belongs to the bacterial sugar transferase family.</text>
</comment>
<dbReference type="EMBL" id="JEMU01000012">
    <property type="protein sequence ID" value="KAJ02424.1"/>
    <property type="molecule type" value="Genomic_DNA"/>
</dbReference>
<evidence type="ECO:0000259" key="10">
    <source>
        <dbReference type="Pfam" id="PF02397"/>
    </source>
</evidence>
<feature type="domain" description="Bacterial sugar transferase" evidence="10">
    <location>
        <begin position="56"/>
        <end position="245"/>
    </location>
</feature>
<evidence type="ECO:0000256" key="8">
    <source>
        <dbReference type="ARBA" id="ARBA00023169"/>
    </source>
</evidence>
<evidence type="ECO:0000256" key="7">
    <source>
        <dbReference type="ARBA" id="ARBA00023136"/>
    </source>
</evidence>
<proteinExistence type="inferred from homology"/>
<evidence type="ECO:0000313" key="11">
    <source>
        <dbReference type="EMBL" id="KAJ02424.1"/>
    </source>
</evidence>
<keyword evidence="12" id="KW-1185">Reference proteome</keyword>
<protein>
    <submittedName>
        <fullName evidence="11">Glycosyl transferase</fullName>
    </submittedName>
</protein>
<evidence type="ECO:0000256" key="3">
    <source>
        <dbReference type="ARBA" id="ARBA00022475"/>
    </source>
</evidence>
<keyword evidence="8" id="KW-0270">Exopolysaccharide synthesis</keyword>
<evidence type="ECO:0000256" key="1">
    <source>
        <dbReference type="ARBA" id="ARBA00004236"/>
    </source>
</evidence>
<dbReference type="AlphaFoldDB" id="A0A061SSN4"/>
<keyword evidence="4 11" id="KW-0808">Transferase</keyword>
<sequence length="250" mass="28358">MKKFNADGPEFGLFDISAPRRTSAPVAVRAAARSQVWDAAVARKTGPFYMYRDFAKRLMDITFVAITLPFSLPIIMLCALALWIEGGSPFYTQDRLGRKGARFSILKLRTMVRNADEVLETYLASDPEMRREWDELQKLRNDPRVTRVGQFLRATSLDELPQLFNVLTGEMSIVGPRPMLPEQLIMYGDASAYEALRPGITGLWQISSRNDNGFSHRKSIDANYERDLTLMLDLKILFKTVGVVLRRTGC</sequence>
<organism evidence="11 12">
    <name type="scientific">Sulfitobacter mediterraneus</name>
    <dbReference type="NCBI Taxonomy" id="83219"/>
    <lineage>
        <taxon>Bacteria</taxon>
        <taxon>Pseudomonadati</taxon>
        <taxon>Pseudomonadota</taxon>
        <taxon>Alphaproteobacteria</taxon>
        <taxon>Rhodobacterales</taxon>
        <taxon>Roseobacteraceae</taxon>
        <taxon>Sulfitobacter</taxon>
    </lineage>
</organism>
<dbReference type="Pfam" id="PF02397">
    <property type="entry name" value="Bac_transf"/>
    <property type="match status" value="1"/>
</dbReference>
<evidence type="ECO:0000256" key="9">
    <source>
        <dbReference type="SAM" id="Phobius"/>
    </source>
</evidence>
<dbReference type="GO" id="GO:0005886">
    <property type="term" value="C:plasma membrane"/>
    <property type="evidence" value="ECO:0007669"/>
    <property type="project" value="UniProtKB-SubCell"/>
</dbReference>
<evidence type="ECO:0000313" key="12">
    <source>
        <dbReference type="Proteomes" id="UP000027337"/>
    </source>
</evidence>
<dbReference type="Proteomes" id="UP000027337">
    <property type="component" value="Unassembled WGS sequence"/>
</dbReference>
<evidence type="ECO:0000256" key="6">
    <source>
        <dbReference type="ARBA" id="ARBA00022989"/>
    </source>
</evidence>
<accession>A0A061SSN4</accession>
<comment type="caution">
    <text evidence="11">The sequence shown here is derived from an EMBL/GenBank/DDBJ whole genome shotgun (WGS) entry which is preliminary data.</text>
</comment>
<dbReference type="STRING" id="83219.PM02_14560"/>
<dbReference type="RefSeq" id="WP_037909727.1">
    <property type="nucleotide sequence ID" value="NZ_CP081109.1"/>
</dbReference>
<dbReference type="GO" id="GO:0000271">
    <property type="term" value="P:polysaccharide biosynthetic process"/>
    <property type="evidence" value="ECO:0007669"/>
    <property type="project" value="UniProtKB-KW"/>
</dbReference>
<dbReference type="eggNOG" id="COG2148">
    <property type="taxonomic scope" value="Bacteria"/>
</dbReference>
<evidence type="ECO:0000256" key="2">
    <source>
        <dbReference type="ARBA" id="ARBA00006464"/>
    </source>
</evidence>
<name>A0A061SSN4_9RHOB</name>
<dbReference type="PANTHER" id="PTHR30576">
    <property type="entry name" value="COLANIC BIOSYNTHESIS UDP-GLUCOSE LIPID CARRIER TRANSFERASE"/>
    <property type="match status" value="1"/>
</dbReference>
<dbReference type="InterPro" id="IPR003362">
    <property type="entry name" value="Bact_transf"/>
</dbReference>
<dbReference type="GO" id="GO:0016780">
    <property type="term" value="F:phosphotransferase activity, for other substituted phosphate groups"/>
    <property type="evidence" value="ECO:0007669"/>
    <property type="project" value="TreeGrafter"/>
</dbReference>
<evidence type="ECO:0000256" key="5">
    <source>
        <dbReference type="ARBA" id="ARBA00022692"/>
    </source>
</evidence>
<reference evidence="11 12" key="1">
    <citation type="journal article" date="2014" name="Genome Announc.">
        <title>Draft Genome Sequences of Two Isolates of the Roseobacter Group, Sulfitobacter sp. Strains 3SOLIMAR09 and 1FIGIMAR09, from Harbors of Mallorca Island (Mediterranean Sea).</title>
        <authorList>
            <person name="Mas-Llado M."/>
            <person name="Pina-Villalonga J.M."/>
            <person name="Brunet-Galmes I."/>
            <person name="Nogales B."/>
            <person name="Bosch R."/>
        </authorList>
    </citation>
    <scope>NUCLEOTIDE SEQUENCE [LARGE SCALE GENOMIC DNA]</scope>
    <source>
        <strain evidence="11 12">1FIGIMAR09</strain>
    </source>
</reference>
<keyword evidence="3" id="KW-1003">Cell membrane</keyword>
<keyword evidence="6 9" id="KW-1133">Transmembrane helix</keyword>
<feature type="transmembrane region" description="Helical" evidence="9">
    <location>
        <begin position="61"/>
        <end position="84"/>
    </location>
</feature>
<evidence type="ECO:0000256" key="4">
    <source>
        <dbReference type="ARBA" id="ARBA00022679"/>
    </source>
</evidence>
<keyword evidence="5 9" id="KW-0812">Transmembrane</keyword>
<dbReference type="PANTHER" id="PTHR30576:SF4">
    <property type="entry name" value="UNDECAPRENYL-PHOSPHATE GALACTOSE PHOSPHOTRANSFERASE"/>
    <property type="match status" value="1"/>
</dbReference>
<keyword evidence="7 9" id="KW-0472">Membrane</keyword>
<gene>
    <name evidence="11" type="ORF">PM02_14560</name>
</gene>
<comment type="subcellular location">
    <subcellularLocation>
        <location evidence="1">Cell membrane</location>
    </subcellularLocation>
</comment>